<dbReference type="GO" id="GO:0005509">
    <property type="term" value="F:calcium ion binding"/>
    <property type="evidence" value="ECO:0007669"/>
    <property type="project" value="InterPro"/>
</dbReference>
<evidence type="ECO:0000256" key="8">
    <source>
        <dbReference type="ARBA" id="ARBA00023026"/>
    </source>
</evidence>
<dbReference type="InterPro" id="IPR024079">
    <property type="entry name" value="MetalloPept_cat_dom_sf"/>
</dbReference>
<dbReference type="GO" id="GO:0090729">
    <property type="term" value="F:toxin activity"/>
    <property type="evidence" value="ECO:0007669"/>
    <property type="project" value="UniProtKB-KW"/>
</dbReference>
<keyword evidence="6" id="KW-0800">Toxin</keyword>
<dbReference type="Pfam" id="PF08548">
    <property type="entry name" value="Peptidase_M10_C"/>
    <property type="match status" value="1"/>
</dbReference>
<evidence type="ECO:0000256" key="5">
    <source>
        <dbReference type="ARBA" id="ARBA00022525"/>
    </source>
</evidence>
<keyword evidence="7" id="KW-0677">Repeat</keyword>
<evidence type="ECO:0000256" key="6">
    <source>
        <dbReference type="ARBA" id="ARBA00022656"/>
    </source>
</evidence>
<organism evidence="11 12">
    <name type="scientific">Ramlibacter lithotrophicus</name>
    <dbReference type="NCBI Taxonomy" id="2606681"/>
    <lineage>
        <taxon>Bacteria</taxon>
        <taxon>Pseudomonadati</taxon>
        <taxon>Pseudomonadota</taxon>
        <taxon>Betaproteobacteria</taxon>
        <taxon>Burkholderiales</taxon>
        <taxon>Comamonadaceae</taxon>
        <taxon>Ramlibacter</taxon>
    </lineage>
</organism>
<dbReference type="PRINTS" id="PR00313">
    <property type="entry name" value="CABNDNGRPT"/>
</dbReference>
<keyword evidence="8" id="KW-0843">Virulence</keyword>
<dbReference type="GO" id="GO:0006508">
    <property type="term" value="P:proteolysis"/>
    <property type="evidence" value="ECO:0007669"/>
    <property type="project" value="InterPro"/>
</dbReference>
<dbReference type="InterPro" id="IPR001343">
    <property type="entry name" value="Hemolysn_Ca-bd"/>
</dbReference>
<proteinExistence type="inferred from homology"/>
<dbReference type="InterPro" id="IPR013858">
    <property type="entry name" value="Peptidase_M10B_C"/>
</dbReference>
<comment type="caution">
    <text evidence="11">The sequence shown here is derived from an EMBL/GenBank/DDBJ whole genome shotgun (WGS) entry which is preliminary data.</text>
</comment>
<dbReference type="AlphaFoldDB" id="A0A7X6DG46"/>
<dbReference type="GO" id="GO:0008237">
    <property type="term" value="F:metallopeptidase activity"/>
    <property type="evidence" value="ECO:0007669"/>
    <property type="project" value="InterPro"/>
</dbReference>
<dbReference type="SUPFAM" id="SSF55486">
    <property type="entry name" value="Metalloproteases ('zincins'), catalytic domain"/>
    <property type="match status" value="1"/>
</dbReference>
<comment type="subcellular location">
    <subcellularLocation>
        <location evidence="2">Membrane</location>
    </subcellularLocation>
    <subcellularLocation>
        <location evidence="3">Secreted</location>
    </subcellularLocation>
</comment>
<dbReference type="InterPro" id="IPR034033">
    <property type="entry name" value="Serralysin-like"/>
</dbReference>
<evidence type="ECO:0000256" key="4">
    <source>
        <dbReference type="ARBA" id="ARBA00009490"/>
    </source>
</evidence>
<reference evidence="11 12" key="1">
    <citation type="journal article" date="2020" name="Nature">
        <title>Bacterial chemolithoautotrophy via manganese oxidation.</title>
        <authorList>
            <person name="Yu H."/>
            <person name="Leadbetter J.R."/>
        </authorList>
    </citation>
    <scope>NUCLEOTIDE SEQUENCE [LARGE SCALE GENOMIC DNA]</scope>
    <source>
        <strain evidence="11 12">RBP-1</strain>
    </source>
</reference>
<name>A0A7X6DG46_9BURK</name>
<dbReference type="GO" id="GO:0008270">
    <property type="term" value="F:zinc ion binding"/>
    <property type="evidence" value="ECO:0007669"/>
    <property type="project" value="InterPro"/>
</dbReference>
<comment type="cofactor">
    <cofactor evidence="1">
        <name>Ca(2+)</name>
        <dbReference type="ChEBI" id="CHEBI:29108"/>
    </cofactor>
</comment>
<evidence type="ECO:0000256" key="2">
    <source>
        <dbReference type="ARBA" id="ARBA00004370"/>
    </source>
</evidence>
<evidence type="ECO:0000256" key="7">
    <source>
        <dbReference type="ARBA" id="ARBA00022737"/>
    </source>
</evidence>
<dbReference type="CDD" id="cd04277">
    <property type="entry name" value="ZnMc_serralysin_like"/>
    <property type="match status" value="1"/>
</dbReference>
<accession>A0A7X6DG46</accession>
<evidence type="ECO:0000259" key="10">
    <source>
        <dbReference type="SMART" id="SM00235"/>
    </source>
</evidence>
<evidence type="ECO:0000313" key="12">
    <source>
        <dbReference type="Proteomes" id="UP000521868"/>
    </source>
</evidence>
<dbReference type="InterPro" id="IPR006026">
    <property type="entry name" value="Peptidase_Metallo"/>
</dbReference>
<dbReference type="Gene3D" id="2.150.10.10">
    <property type="entry name" value="Serralysin-like metalloprotease, C-terminal"/>
    <property type="match status" value="1"/>
</dbReference>
<dbReference type="PROSITE" id="PS00330">
    <property type="entry name" value="HEMOLYSIN_CALCIUM"/>
    <property type="match status" value="2"/>
</dbReference>
<sequence length="552" mass="56527">MTDISSVTPLVVPYDAVKSLLYTGNIDTTPRWNNATSLGSPVSLTYHFSDSPPSYEAGNGYANASAQAWSVAQKSAIQQVLSAYSSVAGLTFTQVSRADQADQTFFLASEMTPSGFAYTPGTPAVKGNSSGDVFLKSSAFPTDGSNLYLAYHEIGHTLGIAHPYAGGNKPTIESFGLSGSRLLSVVDQRLTDKPHYLYSSGATSGVELIFNPSGPMLLDIAALQALYGANTATAAGDDVYRFEVNPNFYRTIWDAGGHDTIDVSNQTDPSLISLVEGTYSTIGLRDPLEGAPAYLVSWVEQNGFRLNDGSNSLAIAFGAVIEDAIGSPASDMLLGNAAANFLRGGGGNDTLKGGTGNDRLEGGPGTDVLDGGSGIDTAIYAGSRSSYAVQVSVTQVQVSGGTGGSEGADTLVGVERLLFAGTSVALDIGAGAGMVAKILGATFGAGAVHNKGYVGIGLGLVDAGSSYTEVAALAATLALRGNTSHAGLVDLLYTNVVGSHPSAADLGFFVSLLESGQYSVGSLTVLAAETSSNLANIGFYGALQNGIEFTPV</sequence>
<dbReference type="InterPro" id="IPR003995">
    <property type="entry name" value="RTX_toxin_determinant-A"/>
</dbReference>
<evidence type="ECO:0000256" key="1">
    <source>
        <dbReference type="ARBA" id="ARBA00001913"/>
    </source>
</evidence>
<dbReference type="InterPro" id="IPR011049">
    <property type="entry name" value="Serralysin-like_metalloprot_C"/>
</dbReference>
<dbReference type="PRINTS" id="PR01488">
    <property type="entry name" value="RTXTOXINA"/>
</dbReference>
<keyword evidence="9" id="KW-0472">Membrane</keyword>
<evidence type="ECO:0000313" key="11">
    <source>
        <dbReference type="EMBL" id="NKE66408.1"/>
    </source>
</evidence>
<dbReference type="Proteomes" id="UP000521868">
    <property type="component" value="Unassembled WGS sequence"/>
</dbReference>
<dbReference type="RefSeq" id="WP_168107515.1">
    <property type="nucleotide sequence ID" value="NZ_VTOX01000003.1"/>
</dbReference>
<dbReference type="Pfam" id="PF00353">
    <property type="entry name" value="HemolysinCabind"/>
    <property type="match status" value="1"/>
</dbReference>
<dbReference type="GO" id="GO:0016020">
    <property type="term" value="C:membrane"/>
    <property type="evidence" value="ECO:0007669"/>
    <property type="project" value="UniProtKB-SubCell"/>
</dbReference>
<feature type="domain" description="Peptidase metallopeptidase" evidence="10">
    <location>
        <begin position="42"/>
        <end position="200"/>
    </location>
</feature>
<dbReference type="SMART" id="SM00235">
    <property type="entry name" value="ZnMc"/>
    <property type="match status" value="1"/>
</dbReference>
<dbReference type="Gene3D" id="3.40.390.10">
    <property type="entry name" value="Collagenase (Catalytic Domain)"/>
    <property type="match status" value="1"/>
</dbReference>
<dbReference type="InterPro" id="IPR018511">
    <property type="entry name" value="Hemolysin-typ_Ca-bd_CS"/>
</dbReference>
<keyword evidence="5" id="KW-0964">Secreted</keyword>
<dbReference type="EMBL" id="VTOX01000003">
    <property type="protein sequence ID" value="NKE66408.1"/>
    <property type="molecule type" value="Genomic_DNA"/>
</dbReference>
<keyword evidence="12" id="KW-1185">Reference proteome</keyword>
<protein>
    <recommendedName>
        <fullName evidence="10">Peptidase metallopeptidase domain-containing protein</fullName>
    </recommendedName>
</protein>
<evidence type="ECO:0000256" key="9">
    <source>
        <dbReference type="ARBA" id="ARBA00023136"/>
    </source>
</evidence>
<comment type="similarity">
    <text evidence="4">Belongs to the peptidase M10B family.</text>
</comment>
<dbReference type="SUPFAM" id="SSF51120">
    <property type="entry name" value="beta-Roll"/>
    <property type="match status" value="1"/>
</dbReference>
<evidence type="ECO:0000256" key="3">
    <source>
        <dbReference type="ARBA" id="ARBA00004613"/>
    </source>
</evidence>
<dbReference type="GO" id="GO:0005615">
    <property type="term" value="C:extracellular space"/>
    <property type="evidence" value="ECO:0007669"/>
    <property type="project" value="InterPro"/>
</dbReference>
<gene>
    <name evidence="11" type="ORF">RAMLITH_11300</name>
</gene>